<dbReference type="PANTHER" id="PTHR43080">
    <property type="entry name" value="CBS DOMAIN-CONTAINING PROTEIN CBSX3, MITOCHONDRIAL"/>
    <property type="match status" value="1"/>
</dbReference>
<dbReference type="InterPro" id="IPR000644">
    <property type="entry name" value="CBS_dom"/>
</dbReference>
<evidence type="ECO:0000313" key="4">
    <source>
        <dbReference type="EMBL" id="PYG87618.1"/>
    </source>
</evidence>
<dbReference type="Proteomes" id="UP000248132">
    <property type="component" value="Unassembled WGS sequence"/>
</dbReference>
<name>A0A318XM42_9FIRM</name>
<evidence type="ECO:0000256" key="1">
    <source>
        <dbReference type="ARBA" id="ARBA00023122"/>
    </source>
</evidence>
<sequence>MKVKDIMTKNVTYVNPATTVTETAHLMQMHNIGAIPVCDQSGVVGIVTDRDIVVRSVAPGKNPQMTAVKDVMTAGVSTVSPEMDMKEVAKQMASSQIRRVPVIDNNTLVGIVALGDVAVDAKYDTEVADTLVNISKPTK</sequence>
<comment type="caution">
    <text evidence="4">The sequence shown here is derived from an EMBL/GenBank/DDBJ whole genome shotgun (WGS) entry which is preliminary data.</text>
</comment>
<dbReference type="SUPFAM" id="SSF54631">
    <property type="entry name" value="CBS-domain pair"/>
    <property type="match status" value="1"/>
</dbReference>
<evidence type="ECO:0000313" key="5">
    <source>
        <dbReference type="Proteomes" id="UP000248132"/>
    </source>
</evidence>
<keyword evidence="5" id="KW-1185">Reference proteome</keyword>
<keyword evidence="1 2" id="KW-0129">CBS domain</keyword>
<dbReference type="PANTHER" id="PTHR43080:SF2">
    <property type="entry name" value="CBS DOMAIN-CONTAINING PROTEIN"/>
    <property type="match status" value="1"/>
</dbReference>
<dbReference type="Gene3D" id="3.10.580.10">
    <property type="entry name" value="CBS-domain"/>
    <property type="match status" value="1"/>
</dbReference>
<accession>A0A318XM42</accession>
<dbReference type="Pfam" id="PF00571">
    <property type="entry name" value="CBS"/>
    <property type="match status" value="2"/>
</dbReference>
<dbReference type="EMBL" id="QKMR01000010">
    <property type="protein sequence ID" value="PYG87618.1"/>
    <property type="molecule type" value="Genomic_DNA"/>
</dbReference>
<dbReference type="AlphaFoldDB" id="A0A318XM42"/>
<proteinExistence type="predicted"/>
<dbReference type="InterPro" id="IPR046342">
    <property type="entry name" value="CBS_dom_sf"/>
</dbReference>
<dbReference type="SMART" id="SM00116">
    <property type="entry name" value="CBS"/>
    <property type="match status" value="2"/>
</dbReference>
<reference evidence="4 5" key="1">
    <citation type="submission" date="2018-06" db="EMBL/GenBank/DDBJ databases">
        <title>Genomic Encyclopedia of Type Strains, Phase I: the one thousand microbial genomes (KMG-I) project.</title>
        <authorList>
            <person name="Kyrpides N."/>
        </authorList>
    </citation>
    <scope>NUCLEOTIDE SEQUENCE [LARGE SCALE GENOMIC DNA]</scope>
    <source>
        <strain evidence="4 5">DSM 19573</strain>
    </source>
</reference>
<dbReference type="PROSITE" id="PS51371">
    <property type="entry name" value="CBS"/>
    <property type="match status" value="2"/>
</dbReference>
<feature type="domain" description="CBS" evidence="3">
    <location>
        <begin position="7"/>
        <end position="64"/>
    </location>
</feature>
<dbReference type="RefSeq" id="WP_110462021.1">
    <property type="nucleotide sequence ID" value="NZ_QKMR01000010.1"/>
</dbReference>
<organism evidence="4 5">
    <name type="scientific">Ruminiclostridium sufflavum DSM 19573</name>
    <dbReference type="NCBI Taxonomy" id="1121337"/>
    <lineage>
        <taxon>Bacteria</taxon>
        <taxon>Bacillati</taxon>
        <taxon>Bacillota</taxon>
        <taxon>Clostridia</taxon>
        <taxon>Eubacteriales</taxon>
        <taxon>Oscillospiraceae</taxon>
        <taxon>Ruminiclostridium</taxon>
    </lineage>
</organism>
<gene>
    <name evidence="4" type="ORF">LY28_01990</name>
</gene>
<feature type="domain" description="CBS" evidence="3">
    <location>
        <begin position="72"/>
        <end position="127"/>
    </location>
</feature>
<evidence type="ECO:0000259" key="3">
    <source>
        <dbReference type="PROSITE" id="PS51371"/>
    </source>
</evidence>
<protein>
    <submittedName>
        <fullName evidence="4">CBS domain protein</fullName>
    </submittedName>
</protein>
<dbReference type="InterPro" id="IPR051257">
    <property type="entry name" value="Diverse_CBS-Domain"/>
</dbReference>
<evidence type="ECO:0000256" key="2">
    <source>
        <dbReference type="PROSITE-ProRule" id="PRU00703"/>
    </source>
</evidence>
<dbReference type="CDD" id="cd04622">
    <property type="entry name" value="CBS_pair_HRP1_like"/>
    <property type="match status" value="1"/>
</dbReference>
<dbReference type="OrthoDB" id="9802114at2"/>